<dbReference type="EC" id="5.5.1.19" evidence="2"/>
<dbReference type="EMBL" id="JACHMG010000001">
    <property type="protein sequence ID" value="MBB4684558.1"/>
    <property type="molecule type" value="Genomic_DNA"/>
</dbReference>
<feature type="region of interest" description="Disordered" evidence="1">
    <location>
        <begin position="181"/>
        <end position="200"/>
    </location>
</feature>
<keyword evidence="3" id="KW-1185">Reference proteome</keyword>
<reference evidence="2 3" key="1">
    <citation type="submission" date="2020-08" db="EMBL/GenBank/DDBJ databases">
        <title>Sequencing the genomes of 1000 actinobacteria strains.</title>
        <authorList>
            <person name="Klenk H.-P."/>
        </authorList>
    </citation>
    <scope>NUCLEOTIDE SEQUENCE [LARGE SCALE GENOMIC DNA]</scope>
    <source>
        <strain evidence="2 3">DSM 45859</strain>
    </source>
</reference>
<name>A0A840ITS8_9PSEU</name>
<evidence type="ECO:0000313" key="2">
    <source>
        <dbReference type="EMBL" id="MBB4684558.1"/>
    </source>
</evidence>
<dbReference type="Proteomes" id="UP000581769">
    <property type="component" value="Unassembled WGS sequence"/>
</dbReference>
<keyword evidence="2" id="KW-0413">Isomerase</keyword>
<dbReference type="Pfam" id="PF05834">
    <property type="entry name" value="Lycopene_cycl"/>
    <property type="match status" value="1"/>
</dbReference>
<accession>A0A840ITS8</accession>
<dbReference type="PANTHER" id="PTHR39757:SF5">
    <property type="entry name" value="OS02G0190600 PROTEIN"/>
    <property type="match status" value="1"/>
</dbReference>
<evidence type="ECO:0000256" key="1">
    <source>
        <dbReference type="SAM" id="MobiDB-lite"/>
    </source>
</evidence>
<organism evidence="2 3">
    <name type="scientific">Amycolatopsis jiangsuensis</name>
    <dbReference type="NCBI Taxonomy" id="1181879"/>
    <lineage>
        <taxon>Bacteria</taxon>
        <taxon>Bacillati</taxon>
        <taxon>Actinomycetota</taxon>
        <taxon>Actinomycetes</taxon>
        <taxon>Pseudonocardiales</taxon>
        <taxon>Pseudonocardiaceae</taxon>
        <taxon>Amycolatopsis</taxon>
    </lineage>
</organism>
<sequence>MTDVLVAGGGPAGWALAGACARLGLATVLADPAPHRRWRATYGVWSDDVPGLPTTAIAAAPATTLAYGTRAHRVDRNYLVLANDGLRDWLVGPQVEVVTGRVTTAEHGPHGSTVHLADGRRLPTAVVVDATGAARTLSGGRPRGPRTEQTAYGVVLPAESAERLVPGAADTAVFMDWREPGVPGEHATSGRHGDTTPVDRLRSPGADATFCYFLPLGDGSVLVEETSLARRPGLSGGELAARLRGRLAAAGVRAEGRIERVRIPLDLPVAGRGWGQRQVVPFGVAAGFVHPATGYSLATSLRLAPVVAGALAGGLEAGPADAVRTAHRALWTVEARAVHALRRHGLRALLGMSPDQLTGFFDLFFALPATAQRAFTSGRADVAGTAAAMATLFRTAPPGLRRRLLGGLLRSR</sequence>
<gene>
    <name evidence="2" type="ORF">BJY18_002043</name>
</gene>
<dbReference type="Gene3D" id="3.50.50.60">
    <property type="entry name" value="FAD/NAD(P)-binding domain"/>
    <property type="match status" value="1"/>
</dbReference>
<dbReference type="PANTHER" id="PTHR39757">
    <property type="match status" value="1"/>
</dbReference>
<dbReference type="AlphaFoldDB" id="A0A840ITS8"/>
<dbReference type="SUPFAM" id="SSF51905">
    <property type="entry name" value="FAD/NAD(P)-binding domain"/>
    <property type="match status" value="1"/>
</dbReference>
<protein>
    <submittedName>
        <fullName evidence="2">Lycopene beta-cyclase</fullName>
        <ecNumber evidence="2">5.5.1.19</ecNumber>
    </submittedName>
</protein>
<dbReference type="PRINTS" id="PR00411">
    <property type="entry name" value="PNDRDTASEI"/>
</dbReference>
<proteinExistence type="predicted"/>
<comment type="caution">
    <text evidence="2">The sequence shown here is derived from an EMBL/GenBank/DDBJ whole genome shotgun (WGS) entry which is preliminary data.</text>
</comment>
<dbReference type="GO" id="GO:0016853">
    <property type="term" value="F:isomerase activity"/>
    <property type="evidence" value="ECO:0007669"/>
    <property type="project" value="UniProtKB-KW"/>
</dbReference>
<evidence type="ECO:0000313" key="3">
    <source>
        <dbReference type="Proteomes" id="UP000581769"/>
    </source>
</evidence>
<dbReference type="RefSeq" id="WP_184779710.1">
    <property type="nucleotide sequence ID" value="NZ_JACHMG010000001.1"/>
</dbReference>
<feature type="compositionally biased region" description="Basic and acidic residues" evidence="1">
    <location>
        <begin position="191"/>
        <end position="200"/>
    </location>
</feature>
<dbReference type="InterPro" id="IPR036188">
    <property type="entry name" value="FAD/NAD-bd_sf"/>
</dbReference>